<keyword evidence="12" id="KW-0963">Cytoplasm</keyword>
<comment type="subcellular location">
    <subcellularLocation>
        <location evidence="12">Cytoplasm</location>
    </subcellularLocation>
</comment>
<dbReference type="SUPFAM" id="SSF54211">
    <property type="entry name" value="Ribosomal protein S5 domain 2-like"/>
    <property type="match status" value="1"/>
</dbReference>
<dbReference type="InterPro" id="IPR014721">
    <property type="entry name" value="Ribsml_uS5_D2-typ_fold_subgr"/>
</dbReference>
<feature type="domain" description="GHMP kinase N-terminal" evidence="13">
    <location>
        <begin position="65"/>
        <end position="150"/>
    </location>
</feature>
<dbReference type="RefSeq" id="WP_201918100.1">
    <property type="nucleotide sequence ID" value="NZ_JAERQG010000001.1"/>
</dbReference>
<gene>
    <name evidence="12" type="primary">thrB</name>
    <name evidence="15" type="ORF">JKP34_04425</name>
</gene>
<dbReference type="PANTHER" id="PTHR20861">
    <property type="entry name" value="HOMOSERINE/4-DIPHOSPHOCYTIDYL-2-C-METHYL-D-ERYTHRITOL KINASE"/>
    <property type="match status" value="1"/>
</dbReference>
<dbReference type="Proteomes" id="UP000642920">
    <property type="component" value="Unassembled WGS sequence"/>
</dbReference>
<dbReference type="PIRSF" id="PIRSF000676">
    <property type="entry name" value="Homoser_kin"/>
    <property type="match status" value="1"/>
</dbReference>
<evidence type="ECO:0000313" key="16">
    <source>
        <dbReference type="Proteomes" id="UP000642920"/>
    </source>
</evidence>
<comment type="function">
    <text evidence="12">Catalyzes the ATP-dependent phosphorylation of L-homoserine to L-homoserine phosphate.</text>
</comment>
<evidence type="ECO:0000256" key="5">
    <source>
        <dbReference type="ARBA" id="ARBA00022605"/>
    </source>
</evidence>
<dbReference type="InterPro" id="IPR036554">
    <property type="entry name" value="GHMP_kinase_C_sf"/>
</dbReference>
<protein>
    <recommendedName>
        <fullName evidence="4 12">Homoserine kinase</fullName>
        <shortName evidence="12">HK</shortName>
        <shortName evidence="12">HSK</shortName>
        <ecNumber evidence="3 12">2.7.1.39</ecNumber>
    </recommendedName>
</protein>
<keyword evidence="6 12" id="KW-0808">Transferase</keyword>
<dbReference type="InterPro" id="IPR020568">
    <property type="entry name" value="Ribosomal_Su5_D2-typ_SF"/>
</dbReference>
<dbReference type="PRINTS" id="PR00958">
    <property type="entry name" value="HOMSERKINASE"/>
</dbReference>
<keyword evidence="5 12" id="KW-0028">Amino-acid biosynthesis</keyword>
<dbReference type="GO" id="GO:0005524">
    <property type="term" value="F:ATP binding"/>
    <property type="evidence" value="ECO:0007669"/>
    <property type="project" value="UniProtKB-UniRule"/>
</dbReference>
<dbReference type="HAMAP" id="MF_00384">
    <property type="entry name" value="Homoser_kinase"/>
    <property type="match status" value="1"/>
</dbReference>
<evidence type="ECO:0000256" key="2">
    <source>
        <dbReference type="ARBA" id="ARBA00007370"/>
    </source>
</evidence>
<comment type="similarity">
    <text evidence="2 12">Belongs to the GHMP kinase family. Homoserine kinase subfamily.</text>
</comment>
<evidence type="ECO:0000256" key="7">
    <source>
        <dbReference type="ARBA" id="ARBA00022697"/>
    </source>
</evidence>
<organism evidence="15 16">
    <name type="scientific">Marivirga atlantica</name>
    <dbReference type="NCBI Taxonomy" id="1548457"/>
    <lineage>
        <taxon>Bacteria</taxon>
        <taxon>Pseudomonadati</taxon>
        <taxon>Bacteroidota</taxon>
        <taxon>Cytophagia</taxon>
        <taxon>Cytophagales</taxon>
        <taxon>Marivirgaceae</taxon>
        <taxon>Marivirga</taxon>
    </lineage>
</organism>
<dbReference type="InterPro" id="IPR006203">
    <property type="entry name" value="GHMP_knse_ATP-bd_CS"/>
</dbReference>
<dbReference type="EMBL" id="JAERQG010000001">
    <property type="protein sequence ID" value="MBL0764486.1"/>
    <property type="molecule type" value="Genomic_DNA"/>
</dbReference>
<comment type="caution">
    <text evidence="15">The sequence shown here is derived from an EMBL/GenBank/DDBJ whole genome shotgun (WGS) entry which is preliminary data.</text>
</comment>
<evidence type="ECO:0000259" key="13">
    <source>
        <dbReference type="Pfam" id="PF00288"/>
    </source>
</evidence>
<dbReference type="GO" id="GO:0004413">
    <property type="term" value="F:homoserine kinase activity"/>
    <property type="evidence" value="ECO:0007669"/>
    <property type="project" value="UniProtKB-UniRule"/>
</dbReference>
<evidence type="ECO:0000256" key="6">
    <source>
        <dbReference type="ARBA" id="ARBA00022679"/>
    </source>
</evidence>
<comment type="caution">
    <text evidence="12">Lacks conserved residue(s) required for the propagation of feature annotation.</text>
</comment>
<evidence type="ECO:0000256" key="3">
    <source>
        <dbReference type="ARBA" id="ARBA00012078"/>
    </source>
</evidence>
<proteinExistence type="inferred from homology"/>
<dbReference type="InterPro" id="IPR013750">
    <property type="entry name" value="GHMP_kinase_C_dom"/>
</dbReference>
<keyword evidence="8 12" id="KW-0547">Nucleotide-binding</keyword>
<dbReference type="PANTHER" id="PTHR20861:SF1">
    <property type="entry name" value="HOMOSERINE KINASE"/>
    <property type="match status" value="1"/>
</dbReference>
<evidence type="ECO:0000256" key="9">
    <source>
        <dbReference type="ARBA" id="ARBA00022777"/>
    </source>
</evidence>
<sequence length="311" mass="33402">MNKNSIKIFAPATISNIGPGYDIFGLALHGIGDTIELNWVENNRIEIAPIAGFPDIPLDPEKNIASIVAQKMLNQVNESRGLRITISKNVMPGSGLGSSGSSAAGVAFGLNQLLNNKFSQLELIDFAMQGEAALAGKAHADNVAPALMGGFTIVKGYQPLEVFKIPFPEEMHIAVVHPQVEVKTSEARKLLPDRVTLEDHTKQGGNIAGMIAGMTTKNYELIKASMQDLIAEPKRAQLIPAYEEAKATALKNNAIACSISGSGPSIFAFTKTESEANLICEVWEALYDKHQIPTKTYTSLINGEGCKVLKD</sequence>
<name>A0A937A8V7_9BACT</name>
<dbReference type="Pfam" id="PF08544">
    <property type="entry name" value="GHMP_kinases_C"/>
    <property type="match status" value="1"/>
</dbReference>
<comment type="catalytic activity">
    <reaction evidence="11 12">
        <text>L-homoserine + ATP = O-phospho-L-homoserine + ADP + H(+)</text>
        <dbReference type="Rhea" id="RHEA:13985"/>
        <dbReference type="ChEBI" id="CHEBI:15378"/>
        <dbReference type="ChEBI" id="CHEBI:30616"/>
        <dbReference type="ChEBI" id="CHEBI:57476"/>
        <dbReference type="ChEBI" id="CHEBI:57590"/>
        <dbReference type="ChEBI" id="CHEBI:456216"/>
        <dbReference type="EC" id="2.7.1.39"/>
    </reaction>
</comment>
<evidence type="ECO:0000256" key="4">
    <source>
        <dbReference type="ARBA" id="ARBA00017858"/>
    </source>
</evidence>
<dbReference type="Pfam" id="PF00288">
    <property type="entry name" value="GHMP_kinases_N"/>
    <property type="match status" value="1"/>
</dbReference>
<dbReference type="Gene3D" id="3.30.70.890">
    <property type="entry name" value="GHMP kinase, C-terminal domain"/>
    <property type="match status" value="1"/>
</dbReference>
<dbReference type="SUPFAM" id="SSF55060">
    <property type="entry name" value="GHMP Kinase, C-terminal domain"/>
    <property type="match status" value="1"/>
</dbReference>
<evidence type="ECO:0000256" key="1">
    <source>
        <dbReference type="ARBA" id="ARBA00005015"/>
    </source>
</evidence>
<dbReference type="GO" id="GO:0009088">
    <property type="term" value="P:threonine biosynthetic process"/>
    <property type="evidence" value="ECO:0007669"/>
    <property type="project" value="UniProtKB-UniRule"/>
</dbReference>
<dbReference type="Gene3D" id="3.30.230.10">
    <property type="match status" value="1"/>
</dbReference>
<dbReference type="InterPro" id="IPR006204">
    <property type="entry name" value="GHMP_kinase_N_dom"/>
</dbReference>
<evidence type="ECO:0000256" key="12">
    <source>
        <dbReference type="HAMAP-Rule" id="MF_00384"/>
    </source>
</evidence>
<evidence type="ECO:0000256" key="11">
    <source>
        <dbReference type="ARBA" id="ARBA00049375"/>
    </source>
</evidence>
<dbReference type="EC" id="2.7.1.39" evidence="3 12"/>
<comment type="pathway">
    <text evidence="1 12">Amino-acid biosynthesis; L-threonine biosynthesis; L-threonine from L-aspartate: step 4/5.</text>
</comment>
<dbReference type="InterPro" id="IPR000870">
    <property type="entry name" value="Homoserine_kinase"/>
</dbReference>
<keyword evidence="16" id="KW-1185">Reference proteome</keyword>
<dbReference type="NCBIfam" id="TIGR00191">
    <property type="entry name" value="thrB"/>
    <property type="match status" value="1"/>
</dbReference>
<dbReference type="PROSITE" id="PS00627">
    <property type="entry name" value="GHMP_KINASES_ATP"/>
    <property type="match status" value="1"/>
</dbReference>
<accession>A0A937A8V7</accession>
<evidence type="ECO:0000259" key="14">
    <source>
        <dbReference type="Pfam" id="PF08544"/>
    </source>
</evidence>
<keyword evidence="9 12" id="KW-0418">Kinase</keyword>
<dbReference type="AlphaFoldDB" id="A0A937A8V7"/>
<evidence type="ECO:0000313" key="15">
    <source>
        <dbReference type="EMBL" id="MBL0764486.1"/>
    </source>
</evidence>
<reference evidence="15" key="1">
    <citation type="submission" date="2021-01" db="EMBL/GenBank/DDBJ databases">
        <title>Marivirga sp. nov., isolated from intertidal surface sediments.</title>
        <authorList>
            <person name="Zhang M."/>
        </authorList>
    </citation>
    <scope>NUCLEOTIDE SEQUENCE</scope>
    <source>
        <strain evidence="15">SM1354</strain>
    </source>
</reference>
<keyword evidence="10 12" id="KW-0067">ATP-binding</keyword>
<evidence type="ECO:0000256" key="10">
    <source>
        <dbReference type="ARBA" id="ARBA00022840"/>
    </source>
</evidence>
<keyword evidence="7 12" id="KW-0791">Threonine biosynthesis</keyword>
<evidence type="ECO:0000256" key="8">
    <source>
        <dbReference type="ARBA" id="ARBA00022741"/>
    </source>
</evidence>
<feature type="domain" description="GHMP kinase C-terminal" evidence="14">
    <location>
        <begin position="212"/>
        <end position="288"/>
    </location>
</feature>
<dbReference type="GO" id="GO:0005737">
    <property type="term" value="C:cytoplasm"/>
    <property type="evidence" value="ECO:0007669"/>
    <property type="project" value="UniProtKB-SubCell"/>
</dbReference>
<dbReference type="NCBIfam" id="NF002288">
    <property type="entry name" value="PRK01212.1-4"/>
    <property type="match status" value="1"/>
</dbReference>